<evidence type="ECO:0000313" key="2">
    <source>
        <dbReference type="EMBL" id="MDQ0750863.1"/>
    </source>
</evidence>
<reference evidence="2 3" key="1">
    <citation type="submission" date="2023-07" db="EMBL/GenBank/DDBJ databases">
        <title>Comparative genomics of wheat-associated soil bacteria to identify genetic determinants of phenazine resistance.</title>
        <authorList>
            <person name="Mouncey N."/>
        </authorList>
    </citation>
    <scope>NUCLEOTIDE SEQUENCE [LARGE SCALE GENOMIC DNA]</scope>
    <source>
        <strain evidence="2 3">B3I12</strain>
    </source>
</reference>
<proteinExistence type="predicted"/>
<evidence type="ECO:0000313" key="3">
    <source>
        <dbReference type="Proteomes" id="UP001232755"/>
    </source>
</evidence>
<dbReference type="PANTHER" id="PTHR24023">
    <property type="entry name" value="COLLAGEN ALPHA"/>
    <property type="match status" value="1"/>
</dbReference>
<feature type="compositionally biased region" description="Gly residues" evidence="1">
    <location>
        <begin position="400"/>
        <end position="417"/>
    </location>
</feature>
<evidence type="ECO:0000256" key="1">
    <source>
        <dbReference type="SAM" id="MobiDB-lite"/>
    </source>
</evidence>
<dbReference type="InterPro" id="IPR050149">
    <property type="entry name" value="Collagen_superfamily"/>
</dbReference>
<feature type="compositionally biased region" description="Gly residues" evidence="1">
    <location>
        <begin position="466"/>
        <end position="475"/>
    </location>
</feature>
<accession>A0ABU0QTY4</accession>
<feature type="region of interest" description="Disordered" evidence="1">
    <location>
        <begin position="352"/>
        <end position="537"/>
    </location>
</feature>
<name>A0ABU0QTY4_9ACTN</name>
<feature type="compositionally biased region" description="Gly residues" evidence="1">
    <location>
        <begin position="484"/>
        <end position="501"/>
    </location>
</feature>
<gene>
    <name evidence="2" type="ORF">QF034_005094</name>
</gene>
<feature type="compositionally biased region" description="Gly residues" evidence="1">
    <location>
        <begin position="442"/>
        <end position="459"/>
    </location>
</feature>
<keyword evidence="3" id="KW-1185">Reference proteome</keyword>
<organism evidence="2 3">
    <name type="scientific">Streptomyces africanus</name>
    <dbReference type="NCBI Taxonomy" id="231024"/>
    <lineage>
        <taxon>Bacteria</taxon>
        <taxon>Bacillati</taxon>
        <taxon>Actinomycetota</taxon>
        <taxon>Actinomycetes</taxon>
        <taxon>Kitasatosporales</taxon>
        <taxon>Streptomycetaceae</taxon>
        <taxon>Streptomyces</taxon>
    </lineage>
</organism>
<feature type="compositionally biased region" description="Gly residues" evidence="1">
    <location>
        <begin position="382"/>
        <end position="391"/>
    </location>
</feature>
<feature type="compositionally biased region" description="Low complexity" evidence="1">
    <location>
        <begin position="502"/>
        <end position="537"/>
    </location>
</feature>
<dbReference type="Proteomes" id="UP001232755">
    <property type="component" value="Unassembled WGS sequence"/>
</dbReference>
<feature type="compositionally biased region" description="Gly residues" evidence="1">
    <location>
        <begin position="424"/>
        <end position="433"/>
    </location>
</feature>
<sequence length="537" mass="53130">MSPRAGNAGPHTLAFVESPVQLLNVLEWAHAHAPGVGLTLVVLSPVDPMTRGQLRRMSDLARDEGHEVRWEEARGGPLAPFQTIGGLAGLLRTARRIVLGDPFSRYVQLLLTITRARDLVVVDDGTATMEFVGQLARGERLVRWHRKGGRPGPRDLIFAPVSASARRRLTPGERRQVEIFSSMPMDQTPAGVTVNANTFAWTRSRFGPPRITKGADMVGTSLVETGVVDDGRYLEAVRALAEAHGATRYFAHRRESTDKLHRLAVETGLEIVRPELPLELIARRGPIGRTILSFPSTVVHTLPLALSGTEVRVAVCDIDPSWLTDHASPRAQGFLSGVTGTARDVRRVSAVGAAEEAGVEDQEDPASTAGPVGPRGSTAAGGPAGPAGPAGPGSVTGTTGSAGAGGPASTAGPGGPRGSATAGGPAGPAGPAGPGSVTGTTGSAGAGGPASMAGPGGPRGSAAAGGPAGPAGPAGPGSVTGTTGSAGAGGPASTAGPGGPRGSAAAGGSAGMAGSAGTVSSAGVPGPAGAAGAVAAG</sequence>
<comment type="caution">
    <text evidence="2">The sequence shown here is derived from an EMBL/GenBank/DDBJ whole genome shotgun (WGS) entry which is preliminary data.</text>
</comment>
<dbReference type="EMBL" id="JAUSYP010000001">
    <property type="protein sequence ID" value="MDQ0750863.1"/>
    <property type="molecule type" value="Genomic_DNA"/>
</dbReference>
<dbReference type="PANTHER" id="PTHR24023:SF1082">
    <property type="entry name" value="COLLAGEN TRIPLE HELIX REPEAT"/>
    <property type="match status" value="1"/>
</dbReference>
<protein>
    <submittedName>
        <fullName evidence="2">Uncharacterized protein</fullName>
    </submittedName>
</protein>